<gene>
    <name evidence="1" type="ORF">SG35_024960</name>
</gene>
<dbReference type="Proteomes" id="UP000032568">
    <property type="component" value="Chromosome"/>
</dbReference>
<organism evidence="1 2">
    <name type="scientific">Thalassomonas actiniarum</name>
    <dbReference type="NCBI Taxonomy" id="485447"/>
    <lineage>
        <taxon>Bacteria</taxon>
        <taxon>Pseudomonadati</taxon>
        <taxon>Pseudomonadota</taxon>
        <taxon>Gammaproteobacteria</taxon>
        <taxon>Alteromonadales</taxon>
        <taxon>Colwelliaceae</taxon>
        <taxon>Thalassomonas</taxon>
    </lineage>
</organism>
<reference evidence="1 2" key="1">
    <citation type="journal article" date="2015" name="Genome Announc.">
        <title>Draft Genome Sequences of Marine Isolates of Thalassomonas viridans and Thalassomonas actiniarum.</title>
        <authorList>
            <person name="Olonade I."/>
            <person name="van Zyl L.J."/>
            <person name="Trindade M."/>
        </authorList>
    </citation>
    <scope>NUCLEOTIDE SEQUENCE [LARGE SCALE GENOMIC DNA]</scope>
    <source>
        <strain evidence="1 2">A5K-106</strain>
    </source>
</reference>
<dbReference type="RefSeq" id="WP_044835955.1">
    <property type="nucleotide sequence ID" value="NZ_CP059735.1"/>
</dbReference>
<keyword evidence="2" id="KW-1185">Reference proteome</keyword>
<evidence type="ECO:0000313" key="2">
    <source>
        <dbReference type="Proteomes" id="UP000032568"/>
    </source>
</evidence>
<protein>
    <submittedName>
        <fullName evidence="1">YcxB family protein</fullName>
    </submittedName>
</protein>
<accession>A0AAF0C307</accession>
<evidence type="ECO:0000313" key="1">
    <source>
        <dbReference type="EMBL" id="WDD98468.1"/>
    </source>
</evidence>
<dbReference type="EMBL" id="CP059735">
    <property type="protein sequence ID" value="WDD98468.1"/>
    <property type="molecule type" value="Genomic_DNA"/>
</dbReference>
<sequence>MTDSFAYSTTFKLDKSHFSECYQESVVPDYSLRAYSKAIFLALMGLGLSLFTEIDQYAAWFLIGLGVVEALSVKYQKPWWLARQMLSRSANSQVTLTIDGQGIRSKSVYVDALISWGDINQVSPTGQGLLVIHKGGRSYISSRCLSEEATGFIHRQLDGAGQNDDTDQ</sequence>
<proteinExistence type="predicted"/>
<reference evidence="1 2" key="2">
    <citation type="journal article" date="2022" name="Mar. Drugs">
        <title>Bioassay-Guided Fractionation Leads to the Detection of Cholic Acid Generated by the Rare Thalassomonas sp.</title>
        <authorList>
            <person name="Pheiffer F."/>
            <person name="Schneider Y.K."/>
            <person name="Hansen E.H."/>
            <person name="Andersen J.H."/>
            <person name="Isaksson J."/>
            <person name="Busche T."/>
            <person name="R C."/>
            <person name="Kalinowski J."/>
            <person name="Zyl L.V."/>
            <person name="Trindade M."/>
        </authorList>
    </citation>
    <scope>NUCLEOTIDE SEQUENCE [LARGE SCALE GENOMIC DNA]</scope>
    <source>
        <strain evidence="1 2">A5K-106</strain>
    </source>
</reference>
<name>A0AAF0C307_9GAMM</name>
<dbReference type="AlphaFoldDB" id="A0AAF0C307"/>
<dbReference type="KEGG" id="tact:SG35_024960"/>